<dbReference type="PROSITE" id="PS50931">
    <property type="entry name" value="HTH_LYSR"/>
    <property type="match status" value="1"/>
</dbReference>
<dbReference type="PRINTS" id="PR00039">
    <property type="entry name" value="HTHLYSR"/>
</dbReference>
<feature type="domain" description="HTH lysR-type" evidence="5">
    <location>
        <begin position="1"/>
        <end position="58"/>
    </location>
</feature>
<evidence type="ECO:0000256" key="4">
    <source>
        <dbReference type="ARBA" id="ARBA00023163"/>
    </source>
</evidence>
<protein>
    <submittedName>
        <fullName evidence="6">LysR family transcriptional regulator</fullName>
    </submittedName>
</protein>
<dbReference type="InterPro" id="IPR005119">
    <property type="entry name" value="LysR_subst-bd"/>
</dbReference>
<keyword evidence="2" id="KW-0805">Transcription regulation</keyword>
<proteinExistence type="inferred from homology"/>
<organism evidence="6 7">
    <name type="scientific">Bacillus salipaludis</name>
    <dbReference type="NCBI Taxonomy" id="2547811"/>
    <lineage>
        <taxon>Bacteria</taxon>
        <taxon>Bacillati</taxon>
        <taxon>Bacillota</taxon>
        <taxon>Bacilli</taxon>
        <taxon>Bacillales</taxon>
        <taxon>Bacillaceae</taxon>
        <taxon>Bacillus</taxon>
    </lineage>
</organism>
<gene>
    <name evidence="6" type="ORF">ACJEBI_16635</name>
</gene>
<comment type="caution">
    <text evidence="6">The sequence shown here is derived from an EMBL/GenBank/DDBJ whole genome shotgun (WGS) entry which is preliminary data.</text>
</comment>
<evidence type="ECO:0000313" key="7">
    <source>
        <dbReference type="Proteomes" id="UP001623041"/>
    </source>
</evidence>
<evidence type="ECO:0000313" key="6">
    <source>
        <dbReference type="EMBL" id="MFK9093098.1"/>
    </source>
</evidence>
<comment type="similarity">
    <text evidence="1">Belongs to the LysR transcriptional regulatory family.</text>
</comment>
<evidence type="ECO:0000259" key="5">
    <source>
        <dbReference type="PROSITE" id="PS50931"/>
    </source>
</evidence>
<dbReference type="CDD" id="cd05466">
    <property type="entry name" value="PBP2_LTTR_substrate"/>
    <property type="match status" value="1"/>
</dbReference>
<dbReference type="Proteomes" id="UP001623041">
    <property type="component" value="Unassembled WGS sequence"/>
</dbReference>
<dbReference type="RefSeq" id="WP_406581647.1">
    <property type="nucleotide sequence ID" value="NZ_JBJHQH010000012.1"/>
</dbReference>
<dbReference type="PANTHER" id="PTHR30419">
    <property type="entry name" value="HTH-TYPE TRANSCRIPTIONAL REGULATOR YBHD"/>
    <property type="match status" value="1"/>
</dbReference>
<evidence type="ECO:0000256" key="2">
    <source>
        <dbReference type="ARBA" id="ARBA00023015"/>
    </source>
</evidence>
<dbReference type="InterPro" id="IPR011991">
    <property type="entry name" value="ArsR-like_HTH"/>
</dbReference>
<evidence type="ECO:0000256" key="3">
    <source>
        <dbReference type="ARBA" id="ARBA00023125"/>
    </source>
</evidence>
<dbReference type="SUPFAM" id="SSF53850">
    <property type="entry name" value="Periplasmic binding protein-like II"/>
    <property type="match status" value="1"/>
</dbReference>
<dbReference type="SUPFAM" id="SSF46785">
    <property type="entry name" value="Winged helix' DNA-binding domain"/>
    <property type="match status" value="1"/>
</dbReference>
<accession>A0ABW8RIH4</accession>
<dbReference type="InterPro" id="IPR036388">
    <property type="entry name" value="WH-like_DNA-bd_sf"/>
</dbReference>
<keyword evidence="3" id="KW-0238">DNA-binding</keyword>
<keyword evidence="4" id="KW-0804">Transcription</keyword>
<keyword evidence="7" id="KW-1185">Reference proteome</keyword>
<reference evidence="6 7" key="1">
    <citation type="submission" date="2024-11" db="EMBL/GenBank/DDBJ databases">
        <authorList>
            <person name="Lucas J.A."/>
        </authorList>
    </citation>
    <scope>NUCLEOTIDE SEQUENCE [LARGE SCALE GENOMIC DNA]</scope>
    <source>
        <strain evidence="6 7">Z 5.4</strain>
    </source>
</reference>
<dbReference type="EMBL" id="JBJHQH010000012">
    <property type="protein sequence ID" value="MFK9093098.1"/>
    <property type="molecule type" value="Genomic_DNA"/>
</dbReference>
<dbReference type="Gene3D" id="1.10.10.10">
    <property type="entry name" value="Winged helix-like DNA-binding domain superfamily/Winged helix DNA-binding domain"/>
    <property type="match status" value="1"/>
</dbReference>
<name>A0ABW8RIH4_9BACI</name>
<evidence type="ECO:0000256" key="1">
    <source>
        <dbReference type="ARBA" id="ARBA00009437"/>
    </source>
</evidence>
<sequence>MEFRQIQYFLMLCDELHFTEAANKLGISQPTLSQQIRVLEDELDTPLFDRIGKKTVLTEAGMLFQQYAQQIVHQMENAKLSISDLMHHHTGTVKVAVYSTDLDNRLIPLLVDFHKEYPKTKIQIIPSVDILNEVLNNEVDIGIGLASIEDHRLHKTSLYTEGYNLYVNDQHAFSQKKIISPKELSTLQMVMYPKGFIGRDLIDTWCEANHVSIQTIMETGSATSLIKLVQENIGATIQPSQLIDYYRETGVTSIPIKDAPTRELGIFYRKDKYLSTAAHSFIIKVVALLQKT</sequence>
<dbReference type="InterPro" id="IPR050950">
    <property type="entry name" value="HTH-type_LysR_regulators"/>
</dbReference>
<dbReference type="InterPro" id="IPR036390">
    <property type="entry name" value="WH_DNA-bd_sf"/>
</dbReference>
<dbReference type="CDD" id="cd00090">
    <property type="entry name" value="HTH_ARSR"/>
    <property type="match status" value="1"/>
</dbReference>
<dbReference type="Gene3D" id="3.40.190.290">
    <property type="match status" value="1"/>
</dbReference>
<dbReference type="InterPro" id="IPR000847">
    <property type="entry name" value="LysR_HTH_N"/>
</dbReference>
<dbReference type="Pfam" id="PF00126">
    <property type="entry name" value="HTH_1"/>
    <property type="match status" value="1"/>
</dbReference>
<dbReference type="Pfam" id="PF03466">
    <property type="entry name" value="LysR_substrate"/>
    <property type="match status" value="1"/>
</dbReference>